<reference evidence="1 2" key="1">
    <citation type="submission" date="2023-05" db="EMBL/GenBank/DDBJ databases">
        <title>B98-5 Cell Line De Novo Hybrid Assembly: An Optical Mapping Approach.</title>
        <authorList>
            <person name="Kananen K."/>
            <person name="Auerbach J.A."/>
            <person name="Kautto E."/>
            <person name="Blachly J.S."/>
        </authorList>
    </citation>
    <scope>NUCLEOTIDE SEQUENCE [LARGE SCALE GENOMIC DNA]</scope>
    <source>
        <strain evidence="1">B95-8</strain>
        <tissue evidence="1">Cell line</tissue>
    </source>
</reference>
<organism evidence="1 2">
    <name type="scientific">Saguinus oedipus</name>
    <name type="common">Cotton-top tamarin</name>
    <name type="synonym">Oedipomidas oedipus</name>
    <dbReference type="NCBI Taxonomy" id="9490"/>
    <lineage>
        <taxon>Eukaryota</taxon>
        <taxon>Metazoa</taxon>
        <taxon>Chordata</taxon>
        <taxon>Craniata</taxon>
        <taxon>Vertebrata</taxon>
        <taxon>Euteleostomi</taxon>
        <taxon>Mammalia</taxon>
        <taxon>Eutheria</taxon>
        <taxon>Euarchontoglires</taxon>
        <taxon>Primates</taxon>
        <taxon>Haplorrhini</taxon>
        <taxon>Platyrrhini</taxon>
        <taxon>Cebidae</taxon>
        <taxon>Callitrichinae</taxon>
        <taxon>Saguinus</taxon>
    </lineage>
</organism>
<protein>
    <submittedName>
        <fullName evidence="1">Uncharacterized protein</fullName>
    </submittedName>
</protein>
<gene>
    <name evidence="1" type="ORF">P7K49_002772</name>
</gene>
<name>A0ABQ9WJ87_SAGOE</name>
<feature type="non-terminal residue" evidence="1">
    <location>
        <position position="71"/>
    </location>
</feature>
<accession>A0ABQ9WJ87</accession>
<sequence>MPESQHYGIYPISCVLGSSHIAGAGENSRMRLAPQQLRPTWMRFFMGHATGSSLCHIPRGNGSLRRIHSRS</sequence>
<proteinExistence type="predicted"/>
<comment type="caution">
    <text evidence="1">The sequence shown here is derived from an EMBL/GenBank/DDBJ whole genome shotgun (WGS) entry which is preliminary data.</text>
</comment>
<dbReference type="Proteomes" id="UP001266305">
    <property type="component" value="Unassembled WGS sequence"/>
</dbReference>
<keyword evidence="2" id="KW-1185">Reference proteome</keyword>
<evidence type="ECO:0000313" key="1">
    <source>
        <dbReference type="EMBL" id="KAK2121386.1"/>
    </source>
</evidence>
<dbReference type="EMBL" id="JASSZA010000001">
    <property type="protein sequence ID" value="KAK2121386.1"/>
    <property type="molecule type" value="Genomic_DNA"/>
</dbReference>
<evidence type="ECO:0000313" key="2">
    <source>
        <dbReference type="Proteomes" id="UP001266305"/>
    </source>
</evidence>